<evidence type="ECO:0000313" key="1">
    <source>
        <dbReference type="EMBL" id="OAD66004.1"/>
    </source>
</evidence>
<dbReference type="Gene3D" id="3.30.420.10">
    <property type="entry name" value="Ribonuclease H-like superfamily/Ribonuclease H"/>
    <property type="match status" value="1"/>
</dbReference>
<name>A0A162N5H2_PHYB8</name>
<evidence type="ECO:0008006" key="3">
    <source>
        <dbReference type="Google" id="ProtNLM"/>
    </source>
</evidence>
<dbReference type="VEuPathDB" id="FungiDB:PHYBLDRAFT_152810"/>
<sequence>MRWKMLEPEFVISCFFNGCAEAIRTLGVLWAPINIIIDKFEREMALFIQDLLDEHCTLTLGQIRDKLLHNLQHHLHFLRPHSPFLNPIEECLSKLKTLVKRKSVLACGPLLEYIAECISHIAMENCQGWVDHSISFFRQCTNSQEIN</sequence>
<reference evidence="2" key="1">
    <citation type="submission" date="2015-06" db="EMBL/GenBank/DDBJ databases">
        <title>Expansion of signal transduction pathways in fungi by whole-genome duplication.</title>
        <authorList>
            <consortium name="DOE Joint Genome Institute"/>
            <person name="Corrochano L.M."/>
            <person name="Kuo A."/>
            <person name="Marcet-Houben M."/>
            <person name="Polaino S."/>
            <person name="Salamov A."/>
            <person name="Villalobos J.M."/>
            <person name="Alvarez M.I."/>
            <person name="Avalos J."/>
            <person name="Benito E.P."/>
            <person name="Benoit I."/>
            <person name="Burger G."/>
            <person name="Camino L.P."/>
            <person name="Canovas D."/>
            <person name="Cerda-Olmedo E."/>
            <person name="Cheng J.-F."/>
            <person name="Dominguez A."/>
            <person name="Elias M."/>
            <person name="Eslava A.P."/>
            <person name="Glaser F."/>
            <person name="Grimwood J."/>
            <person name="Gutierrez G."/>
            <person name="Heitman J."/>
            <person name="Henrissat B."/>
            <person name="Iturriaga E.A."/>
            <person name="Lang B.F."/>
            <person name="Lavin J.L."/>
            <person name="Lee S."/>
            <person name="Li W."/>
            <person name="Lindquist E."/>
            <person name="Lopez-Garcia S."/>
            <person name="Luque E.M."/>
            <person name="Marcos A.T."/>
            <person name="Martin J."/>
            <person name="McCluskey K."/>
            <person name="Medina H.R."/>
            <person name="Miralles-Duran A."/>
            <person name="Miyazaki A."/>
            <person name="Munoz-Torres E."/>
            <person name="Oguiza J.A."/>
            <person name="Ohm R."/>
            <person name="Olmedo M."/>
            <person name="Orejas M."/>
            <person name="Ortiz-Castellanos L."/>
            <person name="Pisabarro A.G."/>
            <person name="Rodriguez-Romero J."/>
            <person name="Ruiz-Herrera J."/>
            <person name="Ruiz-Vazquez R."/>
            <person name="Sanz C."/>
            <person name="Schackwitz W."/>
            <person name="Schmutz J."/>
            <person name="Shahriari M."/>
            <person name="Shelest E."/>
            <person name="Silva-Franco F."/>
            <person name="Soanes D."/>
            <person name="Syed K."/>
            <person name="Tagua V.G."/>
            <person name="Talbot N.J."/>
            <person name="Thon M."/>
            <person name="De vries R.P."/>
            <person name="Wiebenga A."/>
            <person name="Yadav J.S."/>
            <person name="Braun E.L."/>
            <person name="Baker S."/>
            <person name="Garre V."/>
            <person name="Horwitz B."/>
            <person name="Torres-Martinez S."/>
            <person name="Idnurm A."/>
            <person name="Herrera-Estrella A."/>
            <person name="Gabaldon T."/>
            <person name="Grigoriev I.V."/>
        </authorList>
    </citation>
    <scope>NUCLEOTIDE SEQUENCE [LARGE SCALE GENOMIC DNA]</scope>
    <source>
        <strain evidence="2">NRRL 1555(-)</strain>
    </source>
</reference>
<dbReference type="InParanoid" id="A0A162N5H2"/>
<dbReference type="GeneID" id="28993906"/>
<proteinExistence type="predicted"/>
<dbReference type="OrthoDB" id="2266637at2759"/>
<dbReference type="RefSeq" id="XP_018284044.1">
    <property type="nucleotide sequence ID" value="XM_018433000.1"/>
</dbReference>
<accession>A0A162N5H2</accession>
<evidence type="ECO:0000313" key="2">
    <source>
        <dbReference type="Proteomes" id="UP000077315"/>
    </source>
</evidence>
<dbReference type="AlphaFoldDB" id="A0A162N5H2"/>
<dbReference type="InterPro" id="IPR036397">
    <property type="entry name" value="RNaseH_sf"/>
</dbReference>
<organism evidence="1 2">
    <name type="scientific">Phycomyces blakesleeanus (strain ATCC 8743b / DSM 1359 / FGSC 10004 / NBRC 33097 / NRRL 1555)</name>
    <dbReference type="NCBI Taxonomy" id="763407"/>
    <lineage>
        <taxon>Eukaryota</taxon>
        <taxon>Fungi</taxon>
        <taxon>Fungi incertae sedis</taxon>
        <taxon>Mucoromycota</taxon>
        <taxon>Mucoromycotina</taxon>
        <taxon>Mucoromycetes</taxon>
        <taxon>Mucorales</taxon>
        <taxon>Phycomycetaceae</taxon>
        <taxon>Phycomyces</taxon>
    </lineage>
</organism>
<dbReference type="GO" id="GO:0003676">
    <property type="term" value="F:nucleic acid binding"/>
    <property type="evidence" value="ECO:0007669"/>
    <property type="project" value="InterPro"/>
</dbReference>
<gene>
    <name evidence="1" type="ORF">PHYBLDRAFT_152810</name>
</gene>
<dbReference type="Proteomes" id="UP000077315">
    <property type="component" value="Unassembled WGS sequence"/>
</dbReference>
<keyword evidence="2" id="KW-1185">Reference proteome</keyword>
<protein>
    <recommendedName>
        <fullName evidence="3">Tc1-like transposase DDE domain-containing protein</fullName>
    </recommendedName>
</protein>
<dbReference type="STRING" id="763407.A0A162N5H2"/>
<dbReference type="EMBL" id="KV441006">
    <property type="protein sequence ID" value="OAD66004.1"/>
    <property type="molecule type" value="Genomic_DNA"/>
</dbReference>